<dbReference type="PANTHER" id="PTHR35145:SF1">
    <property type="entry name" value="CYTOPLASMIC PROTEIN"/>
    <property type="match status" value="1"/>
</dbReference>
<dbReference type="InterPro" id="IPR007351">
    <property type="entry name" value="YjbR"/>
</dbReference>
<dbReference type="InterPro" id="IPR038056">
    <property type="entry name" value="YjbR-like_sf"/>
</dbReference>
<dbReference type="PANTHER" id="PTHR35145">
    <property type="entry name" value="CYTOPLASMIC PROTEIN-RELATED"/>
    <property type="match status" value="1"/>
</dbReference>
<keyword evidence="2" id="KW-1185">Reference proteome</keyword>
<reference evidence="1 2" key="1">
    <citation type="submission" date="2018-09" db="EMBL/GenBank/DDBJ databases">
        <title>Rhizobium sp. MAE2-X.</title>
        <authorList>
            <person name="Lee Y."/>
            <person name="Jeon C.O."/>
        </authorList>
    </citation>
    <scope>NUCLEOTIDE SEQUENCE [LARGE SCALE GENOMIC DNA]</scope>
    <source>
        <strain evidence="1 2">MAE2-X</strain>
    </source>
</reference>
<keyword evidence="1" id="KW-0238">DNA-binding</keyword>
<gene>
    <name evidence="1" type="ORF">D4A92_08440</name>
</gene>
<proteinExistence type="predicted"/>
<dbReference type="InterPro" id="IPR058532">
    <property type="entry name" value="YjbR/MT2646/Rv2570-like"/>
</dbReference>
<dbReference type="Proteomes" id="UP000596351">
    <property type="component" value="Chromosome"/>
</dbReference>
<evidence type="ECO:0000313" key="1">
    <source>
        <dbReference type="EMBL" id="QRF51463.1"/>
    </source>
</evidence>
<dbReference type="Gene3D" id="3.90.1150.30">
    <property type="match status" value="1"/>
</dbReference>
<sequence length="117" mass="13051">MSLFTRSGFDASVQGFAGTTQVDQWDSRVAKVGDKVFALLTDGESRLTFKVSEESFEILTSLRGVSQAPYFAKRKWVSVEPDSELGEADLMEYLTRSYRTVSASLTRKLRAELGIVE</sequence>
<dbReference type="EMBL" id="CP032405">
    <property type="protein sequence ID" value="QRF51463.1"/>
    <property type="molecule type" value="Genomic_DNA"/>
</dbReference>
<dbReference type="SUPFAM" id="SSF142906">
    <property type="entry name" value="YjbR-like"/>
    <property type="match status" value="1"/>
</dbReference>
<dbReference type="RefSeq" id="WP_203019275.1">
    <property type="nucleotide sequence ID" value="NZ_CP032405.1"/>
</dbReference>
<protein>
    <submittedName>
        <fullName evidence="1">MmcQ/YjbR family DNA-binding protein</fullName>
    </submittedName>
</protein>
<evidence type="ECO:0000313" key="2">
    <source>
        <dbReference type="Proteomes" id="UP000596351"/>
    </source>
</evidence>
<accession>A0ABX7ET79</accession>
<name>A0ABX7ET79_9HYPH</name>
<organism evidence="1 2">
    <name type="scientific">Rhizobium rosettiformans</name>
    <dbReference type="NCBI Taxonomy" id="1368430"/>
    <lineage>
        <taxon>Bacteria</taxon>
        <taxon>Pseudomonadati</taxon>
        <taxon>Pseudomonadota</taxon>
        <taxon>Alphaproteobacteria</taxon>
        <taxon>Hyphomicrobiales</taxon>
        <taxon>Rhizobiaceae</taxon>
        <taxon>Rhizobium/Agrobacterium group</taxon>
        <taxon>Rhizobium</taxon>
    </lineage>
</organism>
<dbReference type="GO" id="GO:0003677">
    <property type="term" value="F:DNA binding"/>
    <property type="evidence" value="ECO:0007669"/>
    <property type="project" value="UniProtKB-KW"/>
</dbReference>
<dbReference type="Pfam" id="PF04237">
    <property type="entry name" value="YjbR"/>
    <property type="match status" value="1"/>
</dbReference>